<evidence type="ECO:0000313" key="3">
    <source>
        <dbReference type="WBParaSite" id="nRc.2.0.1.t16853-RA"/>
    </source>
</evidence>
<dbReference type="Proteomes" id="UP000887565">
    <property type="component" value="Unplaced"/>
</dbReference>
<dbReference type="CDD" id="cd21455">
    <property type="entry name" value="DLC-like_DYNLT1_DYNLT3"/>
    <property type="match status" value="1"/>
</dbReference>
<name>A0A915IRM4_ROMCU</name>
<evidence type="ECO:0000256" key="1">
    <source>
        <dbReference type="ARBA" id="ARBA00005361"/>
    </source>
</evidence>
<comment type="similarity">
    <text evidence="1">Belongs to the dynein light chain Tctex-type family.</text>
</comment>
<dbReference type="InterPro" id="IPR005334">
    <property type="entry name" value="Tctex-1-like"/>
</dbReference>
<dbReference type="GO" id="GO:0007018">
    <property type="term" value="P:microtubule-based movement"/>
    <property type="evidence" value="ECO:0007669"/>
    <property type="project" value="TreeGrafter"/>
</dbReference>
<dbReference type="WBParaSite" id="nRc.2.0.1.t16853-RA">
    <property type="protein sequence ID" value="nRc.2.0.1.t16853-RA"/>
    <property type="gene ID" value="nRc.2.0.1.g16853"/>
</dbReference>
<reference evidence="3" key="1">
    <citation type="submission" date="2022-11" db="UniProtKB">
        <authorList>
            <consortium name="WormBaseParasite"/>
        </authorList>
    </citation>
    <scope>IDENTIFICATION</scope>
</reference>
<accession>A0A915IRM4</accession>
<dbReference type="GO" id="GO:0005868">
    <property type="term" value="C:cytoplasmic dynein complex"/>
    <property type="evidence" value="ECO:0007669"/>
    <property type="project" value="TreeGrafter"/>
</dbReference>
<dbReference type="Pfam" id="PF03645">
    <property type="entry name" value="Tctex-1"/>
    <property type="match status" value="1"/>
</dbReference>
<evidence type="ECO:0000313" key="2">
    <source>
        <dbReference type="Proteomes" id="UP000887565"/>
    </source>
</evidence>
<dbReference type="GO" id="GO:0045505">
    <property type="term" value="F:dynein intermediate chain binding"/>
    <property type="evidence" value="ECO:0007669"/>
    <property type="project" value="TreeGrafter"/>
</dbReference>
<dbReference type="OMA" id="NIVTCAV"/>
<dbReference type="GO" id="GO:0005737">
    <property type="term" value="C:cytoplasm"/>
    <property type="evidence" value="ECO:0007669"/>
    <property type="project" value="TreeGrafter"/>
</dbReference>
<organism evidence="2 3">
    <name type="scientific">Romanomermis culicivorax</name>
    <name type="common">Nematode worm</name>
    <dbReference type="NCBI Taxonomy" id="13658"/>
    <lineage>
        <taxon>Eukaryota</taxon>
        <taxon>Metazoa</taxon>
        <taxon>Ecdysozoa</taxon>
        <taxon>Nematoda</taxon>
        <taxon>Enoplea</taxon>
        <taxon>Dorylaimia</taxon>
        <taxon>Mermithida</taxon>
        <taxon>Mermithoidea</taxon>
        <taxon>Mermithidae</taxon>
        <taxon>Romanomermis</taxon>
    </lineage>
</organism>
<dbReference type="PANTHER" id="PTHR21255:SF4">
    <property type="entry name" value="DYNEIN LIGHT CHAIN TCTEX-TYPE"/>
    <property type="match status" value="1"/>
</dbReference>
<dbReference type="InterPro" id="IPR038586">
    <property type="entry name" value="Tctex-1-like_sf"/>
</dbReference>
<proteinExistence type="inferred from homology"/>
<dbReference type="PANTHER" id="PTHR21255">
    <property type="entry name" value="T-COMPLEX-ASSOCIATED-TESTIS-EXPRESSED 1/ DYNEIN LIGHT CHAIN"/>
    <property type="match status" value="1"/>
</dbReference>
<protein>
    <submittedName>
        <fullName evidence="3">Dynein light chain Tctex-type 1</fullName>
    </submittedName>
</protein>
<dbReference type="AlphaFoldDB" id="A0A915IRM4"/>
<sequence length="98" mass="10930">MPEVDLEIHNVVGTKSYSHSQVPEWTQSITDQILGHLTAKMGSQYKYIVHCIIMQKTGAGLHMAVSCFWDHSTDSGCSVKYDNNKSMYCVVNVFACAI</sequence>
<keyword evidence="2" id="KW-1185">Reference proteome</keyword>
<dbReference type="Gene3D" id="3.30.1140.40">
    <property type="entry name" value="Tctex-1"/>
    <property type="match status" value="1"/>
</dbReference>